<evidence type="ECO:0000259" key="8">
    <source>
        <dbReference type="Pfam" id="PF05922"/>
    </source>
</evidence>
<dbReference type="SUPFAM" id="SSF52743">
    <property type="entry name" value="Subtilisin-like"/>
    <property type="match status" value="1"/>
</dbReference>
<evidence type="ECO:0000313" key="9">
    <source>
        <dbReference type="EMBL" id="KAG0269637.1"/>
    </source>
</evidence>
<feature type="active site" description="Charge relay system" evidence="5">
    <location>
        <position position="147"/>
    </location>
</feature>
<dbReference type="Proteomes" id="UP000807716">
    <property type="component" value="Unassembled WGS sequence"/>
</dbReference>
<dbReference type="AlphaFoldDB" id="A0A9P6QKN5"/>
<feature type="signal peptide" evidence="6">
    <location>
        <begin position="1"/>
        <end position="16"/>
    </location>
</feature>
<dbReference type="PANTHER" id="PTHR43806">
    <property type="entry name" value="PEPTIDASE S8"/>
    <property type="match status" value="1"/>
</dbReference>
<dbReference type="GO" id="GO:0005615">
    <property type="term" value="C:extracellular space"/>
    <property type="evidence" value="ECO:0007669"/>
    <property type="project" value="TreeGrafter"/>
</dbReference>
<dbReference type="InterPro" id="IPR022398">
    <property type="entry name" value="Peptidase_S8_His-AS"/>
</dbReference>
<feature type="domain" description="Peptidase S8/S53" evidence="7">
    <location>
        <begin position="139"/>
        <end position="367"/>
    </location>
</feature>
<dbReference type="InterPro" id="IPR015500">
    <property type="entry name" value="Peptidase_S8_subtilisin-rel"/>
</dbReference>
<evidence type="ECO:0000256" key="6">
    <source>
        <dbReference type="SAM" id="SignalP"/>
    </source>
</evidence>
<feature type="chain" id="PRO_5040308783" evidence="6">
    <location>
        <begin position="17"/>
        <end position="386"/>
    </location>
</feature>
<feature type="active site" description="Charge relay system" evidence="5">
    <location>
        <position position="332"/>
    </location>
</feature>
<gene>
    <name evidence="9" type="ORF">DFQ27_002858</name>
</gene>
<feature type="active site" description="Charge relay system" evidence="5">
    <location>
        <position position="179"/>
    </location>
</feature>
<evidence type="ECO:0000313" key="10">
    <source>
        <dbReference type="Proteomes" id="UP000807716"/>
    </source>
</evidence>
<dbReference type="InterPro" id="IPR036852">
    <property type="entry name" value="Peptidase_S8/S53_dom_sf"/>
</dbReference>
<dbReference type="Pfam" id="PF05922">
    <property type="entry name" value="Inhibitor_I9"/>
    <property type="match status" value="1"/>
</dbReference>
<dbReference type="InterPro" id="IPR037045">
    <property type="entry name" value="S8pro/Inhibitor_I9_sf"/>
</dbReference>
<protein>
    <submittedName>
        <fullName evidence="9">Uncharacterized protein</fullName>
    </submittedName>
</protein>
<evidence type="ECO:0000259" key="7">
    <source>
        <dbReference type="Pfam" id="PF00082"/>
    </source>
</evidence>
<dbReference type="CDD" id="cd04077">
    <property type="entry name" value="Peptidases_S8_PCSK9_ProteinaseK_like"/>
    <property type="match status" value="1"/>
</dbReference>
<dbReference type="EMBL" id="JAAAJB010000021">
    <property type="protein sequence ID" value="KAG0269637.1"/>
    <property type="molecule type" value="Genomic_DNA"/>
</dbReference>
<keyword evidence="6" id="KW-0732">Signal</keyword>
<dbReference type="PANTHER" id="PTHR43806:SF11">
    <property type="entry name" value="CEREVISIN-RELATED"/>
    <property type="match status" value="1"/>
</dbReference>
<evidence type="ECO:0000256" key="1">
    <source>
        <dbReference type="ARBA" id="ARBA00011073"/>
    </source>
</evidence>
<dbReference type="PROSITE" id="PS00136">
    <property type="entry name" value="SUBTILASE_ASP"/>
    <property type="match status" value="1"/>
</dbReference>
<accession>A0A9P6QKN5</accession>
<evidence type="ECO:0000256" key="4">
    <source>
        <dbReference type="ARBA" id="ARBA00022825"/>
    </source>
</evidence>
<dbReference type="InterPro" id="IPR023827">
    <property type="entry name" value="Peptidase_S8_Asp-AS"/>
</dbReference>
<dbReference type="InterPro" id="IPR050131">
    <property type="entry name" value="Peptidase_S8_subtilisin-like"/>
</dbReference>
<keyword evidence="2 5" id="KW-0645">Protease</keyword>
<name>A0A9P6QKN5_9FUNG</name>
<comment type="similarity">
    <text evidence="1 5">Belongs to the peptidase S8 family.</text>
</comment>
<dbReference type="InterPro" id="IPR010259">
    <property type="entry name" value="S8pro/Inhibitor_I9"/>
</dbReference>
<dbReference type="SUPFAM" id="SSF54897">
    <property type="entry name" value="Protease propeptides/inhibitors"/>
    <property type="match status" value="1"/>
</dbReference>
<dbReference type="PRINTS" id="PR00723">
    <property type="entry name" value="SUBTILISIN"/>
</dbReference>
<dbReference type="GO" id="GO:0004252">
    <property type="term" value="F:serine-type endopeptidase activity"/>
    <property type="evidence" value="ECO:0007669"/>
    <property type="project" value="UniProtKB-UniRule"/>
</dbReference>
<evidence type="ECO:0000256" key="3">
    <source>
        <dbReference type="ARBA" id="ARBA00022801"/>
    </source>
</evidence>
<reference evidence="9" key="1">
    <citation type="journal article" date="2020" name="Fungal Divers.">
        <title>Resolving the Mortierellaceae phylogeny through synthesis of multi-gene phylogenetics and phylogenomics.</title>
        <authorList>
            <person name="Vandepol N."/>
            <person name="Liber J."/>
            <person name="Desiro A."/>
            <person name="Na H."/>
            <person name="Kennedy M."/>
            <person name="Barry K."/>
            <person name="Grigoriev I.V."/>
            <person name="Miller A.N."/>
            <person name="O'Donnell K."/>
            <person name="Stajich J.E."/>
            <person name="Bonito G."/>
        </authorList>
    </citation>
    <scope>NUCLEOTIDE SEQUENCE</scope>
    <source>
        <strain evidence="9">BC1065</strain>
    </source>
</reference>
<feature type="domain" description="Inhibitor I9" evidence="8">
    <location>
        <begin position="30"/>
        <end position="103"/>
    </location>
</feature>
<keyword evidence="4 5" id="KW-0720">Serine protease</keyword>
<comment type="caution">
    <text evidence="9">The sequence shown here is derived from an EMBL/GenBank/DDBJ whole genome shotgun (WGS) entry which is preliminary data.</text>
</comment>
<evidence type="ECO:0000256" key="2">
    <source>
        <dbReference type="ARBA" id="ARBA00022670"/>
    </source>
</evidence>
<dbReference type="PROSITE" id="PS00137">
    <property type="entry name" value="SUBTILASE_HIS"/>
    <property type="match status" value="1"/>
</dbReference>
<keyword evidence="10" id="KW-1185">Reference proteome</keyword>
<dbReference type="FunFam" id="3.40.50.200:FF:000014">
    <property type="entry name" value="Proteinase K"/>
    <property type="match status" value="1"/>
</dbReference>
<organism evidence="9 10">
    <name type="scientific">Actinomortierella ambigua</name>
    <dbReference type="NCBI Taxonomy" id="1343610"/>
    <lineage>
        <taxon>Eukaryota</taxon>
        <taxon>Fungi</taxon>
        <taxon>Fungi incertae sedis</taxon>
        <taxon>Mucoromycota</taxon>
        <taxon>Mortierellomycotina</taxon>
        <taxon>Mortierellomycetes</taxon>
        <taxon>Mortierellales</taxon>
        <taxon>Mortierellaceae</taxon>
        <taxon>Actinomortierella</taxon>
    </lineage>
</organism>
<dbReference type="InterPro" id="IPR034193">
    <property type="entry name" value="PCSK9_ProteinaseK-like"/>
</dbReference>
<dbReference type="PROSITE" id="PS51892">
    <property type="entry name" value="SUBTILASE"/>
    <property type="match status" value="1"/>
</dbReference>
<dbReference type="Gene3D" id="3.30.70.80">
    <property type="entry name" value="Peptidase S8 propeptide/proteinase inhibitor I9"/>
    <property type="match status" value="1"/>
</dbReference>
<sequence length="386" mass="39734">MKFTVVLSVLVAVAHAAPLIKSLGTTISDSYVVILKDGASLDGVTQKFNEIARQREGRSPVLPTITRSFNHIRGFTATADDALVQELLALPEVDFIEEDSILTAQATQVNPPSWGLIRVAQRAWDLYAGEYTYPDVAGDGVTSYVLDTGIYFGHNDFAGRAVPGFNAFPGTPDEDQNGHGTHVAGVIGGTKFGVAKKVKLVSVKVLDAQGSGTASGVIAGMDWVRANAAAGQSVVNMSFGGNKSPAIDAAAQRLFNANITVIASGGNDVASGCNTSPAGASSVFAVAATNDFDKILEAGSLGPCIDAFAPGFQIHSAWIGNPDASQVVTGSSSAAAHASGALALYLSQTPIPTAQGAFDKLISTATPDVVVGNLQGAPNRLLYTLA</sequence>
<dbReference type="GO" id="GO:0006508">
    <property type="term" value="P:proteolysis"/>
    <property type="evidence" value="ECO:0007669"/>
    <property type="project" value="UniProtKB-KW"/>
</dbReference>
<keyword evidence="3 5" id="KW-0378">Hydrolase</keyword>
<dbReference type="OrthoDB" id="206201at2759"/>
<dbReference type="InterPro" id="IPR000209">
    <property type="entry name" value="Peptidase_S8/S53_dom"/>
</dbReference>
<proteinExistence type="inferred from homology"/>
<evidence type="ECO:0000256" key="5">
    <source>
        <dbReference type="PROSITE-ProRule" id="PRU01240"/>
    </source>
</evidence>
<dbReference type="Pfam" id="PF00082">
    <property type="entry name" value="Peptidase_S8"/>
    <property type="match status" value="1"/>
</dbReference>
<dbReference type="Gene3D" id="3.40.50.200">
    <property type="entry name" value="Peptidase S8/S53 domain"/>
    <property type="match status" value="1"/>
</dbReference>